<name>A0A6A5BP18_NAEFO</name>
<keyword evidence="1" id="KW-0812">Transmembrane</keyword>
<gene>
    <name evidence="2" type="ORF">FDP41_005245</name>
</gene>
<dbReference type="VEuPathDB" id="AmoebaDB:NF0042690"/>
<evidence type="ECO:0000313" key="2">
    <source>
        <dbReference type="EMBL" id="KAF0975918.1"/>
    </source>
</evidence>
<reference evidence="2 3" key="1">
    <citation type="journal article" date="2019" name="Sci. Rep.">
        <title>Nanopore sequencing improves the draft genome of the human pathogenic amoeba Naegleria fowleri.</title>
        <authorList>
            <person name="Liechti N."/>
            <person name="Schurch N."/>
            <person name="Bruggmann R."/>
            <person name="Wittwer M."/>
        </authorList>
    </citation>
    <scope>NUCLEOTIDE SEQUENCE [LARGE SCALE GENOMIC DNA]</scope>
    <source>
        <strain evidence="2 3">ATCC 30894</strain>
    </source>
</reference>
<feature type="transmembrane region" description="Helical" evidence="1">
    <location>
        <begin position="135"/>
        <end position="157"/>
    </location>
</feature>
<keyword evidence="1" id="KW-0472">Membrane</keyword>
<dbReference type="VEuPathDB" id="AmoebaDB:FDP41_005245"/>
<keyword evidence="3" id="KW-1185">Reference proteome</keyword>
<accession>A0A6A5BP18</accession>
<keyword evidence="1" id="KW-1133">Transmembrane helix</keyword>
<dbReference type="Proteomes" id="UP000444721">
    <property type="component" value="Unassembled WGS sequence"/>
</dbReference>
<dbReference type="VEuPathDB" id="AmoebaDB:NfTy_052700"/>
<dbReference type="GeneID" id="68112463"/>
<proteinExistence type="predicted"/>
<sequence length="334" mass="38986">MSHPMMAPSTTPTTAYYKVGVENHHPVKKESSWSIWKKNIWKQISKKTIGNRSIEEVGMNLSNFFSITYVQANNIFGGESLLLSEGEKQLSLAYKIISYIFMAILIILFIERYIRELVSIARKKPLQIWVNWMEALIFLIYFIFSIMTAITHMVYIVREYNHEREEREKTPNEYTNRMATLEQLLSIEIIEVLIHVYIIVDKGTHFLHAGHSVSLFLEKAQHIPKHAHPGHGQENHHDHHHYNRSYMRDVNPYEVYTTTTTPAAVASLESDEESYDDYIGKTKFQTKKRRSTTSSIELGEYITTNSNRDVLLLSQLQDNAFERLREEGFIIKKI</sequence>
<dbReference type="OMA" id="IMTAITH"/>
<comment type="caution">
    <text evidence="2">The sequence shown here is derived from an EMBL/GenBank/DDBJ whole genome shotgun (WGS) entry which is preliminary data.</text>
</comment>
<dbReference type="AlphaFoldDB" id="A0A6A5BP18"/>
<dbReference type="EMBL" id="VFQX01000043">
    <property type="protein sequence ID" value="KAF0975918.1"/>
    <property type="molecule type" value="Genomic_DNA"/>
</dbReference>
<organism evidence="2 3">
    <name type="scientific">Naegleria fowleri</name>
    <name type="common">Brain eating amoeba</name>
    <dbReference type="NCBI Taxonomy" id="5763"/>
    <lineage>
        <taxon>Eukaryota</taxon>
        <taxon>Discoba</taxon>
        <taxon>Heterolobosea</taxon>
        <taxon>Tetramitia</taxon>
        <taxon>Eutetramitia</taxon>
        <taxon>Vahlkampfiidae</taxon>
        <taxon>Naegleria</taxon>
    </lineage>
</organism>
<feature type="transmembrane region" description="Helical" evidence="1">
    <location>
        <begin position="92"/>
        <end position="114"/>
    </location>
</feature>
<dbReference type="RefSeq" id="XP_044560631.1">
    <property type="nucleotide sequence ID" value="XM_044708749.1"/>
</dbReference>
<dbReference type="OrthoDB" id="10378454at2759"/>
<evidence type="ECO:0000313" key="3">
    <source>
        <dbReference type="Proteomes" id="UP000444721"/>
    </source>
</evidence>
<evidence type="ECO:0000256" key="1">
    <source>
        <dbReference type="SAM" id="Phobius"/>
    </source>
</evidence>
<protein>
    <submittedName>
        <fullName evidence="2">Uncharacterized protein</fullName>
    </submittedName>
</protein>